<organism evidence="1 2">
    <name type="scientific">Amycolatopsis nalaikhensis</name>
    <dbReference type="NCBI Taxonomy" id="715472"/>
    <lineage>
        <taxon>Bacteria</taxon>
        <taxon>Bacillati</taxon>
        <taxon>Actinomycetota</taxon>
        <taxon>Actinomycetes</taxon>
        <taxon>Pseudonocardiales</taxon>
        <taxon>Pseudonocardiaceae</taxon>
        <taxon>Amycolatopsis</taxon>
    </lineage>
</organism>
<name>A0ABY8XNK1_9PSEU</name>
<dbReference type="Proteomes" id="UP001227101">
    <property type="component" value="Chromosome"/>
</dbReference>
<dbReference type="RefSeq" id="WP_285454416.1">
    <property type="nucleotide sequence ID" value="NZ_CP127173.1"/>
</dbReference>
<keyword evidence="2" id="KW-1185">Reference proteome</keyword>
<accession>A0ABY8XNK1</accession>
<reference evidence="1 2" key="1">
    <citation type="submission" date="2023-06" db="EMBL/GenBank/DDBJ databases">
        <authorList>
            <person name="Oyuntsetseg B."/>
            <person name="Kim S.B."/>
        </authorList>
    </citation>
    <scope>NUCLEOTIDE SEQUENCE [LARGE SCALE GENOMIC DNA]</scope>
    <source>
        <strain evidence="1 2">2-2</strain>
    </source>
</reference>
<protein>
    <submittedName>
        <fullName evidence="1">Uncharacterized protein</fullName>
    </submittedName>
</protein>
<proteinExistence type="predicted"/>
<sequence length="102" mass="10860">MSPWKLEAAKLFARGVVRGDQAGATVGRQPHADGALARALAADDEVLVPGRHLFERLGDQESLAQQTVGEVVFRVVAAEIQLADRSLGHARLLRSGGSGYSR</sequence>
<dbReference type="EMBL" id="CP127173">
    <property type="protein sequence ID" value="WIV57183.1"/>
    <property type="molecule type" value="Genomic_DNA"/>
</dbReference>
<evidence type="ECO:0000313" key="1">
    <source>
        <dbReference type="EMBL" id="WIV57183.1"/>
    </source>
</evidence>
<gene>
    <name evidence="1" type="ORF">QP939_00305</name>
</gene>
<evidence type="ECO:0000313" key="2">
    <source>
        <dbReference type="Proteomes" id="UP001227101"/>
    </source>
</evidence>